<feature type="transmembrane region" description="Helical" evidence="6">
    <location>
        <begin position="439"/>
        <end position="463"/>
    </location>
</feature>
<evidence type="ECO:0000313" key="9">
    <source>
        <dbReference type="Proteomes" id="UP000799423"/>
    </source>
</evidence>
<organism evidence="8 9">
    <name type="scientific">Plenodomus tracheiphilus IPT5</name>
    <dbReference type="NCBI Taxonomy" id="1408161"/>
    <lineage>
        <taxon>Eukaryota</taxon>
        <taxon>Fungi</taxon>
        <taxon>Dikarya</taxon>
        <taxon>Ascomycota</taxon>
        <taxon>Pezizomycotina</taxon>
        <taxon>Dothideomycetes</taxon>
        <taxon>Pleosporomycetidae</taxon>
        <taxon>Pleosporales</taxon>
        <taxon>Pleosporineae</taxon>
        <taxon>Leptosphaeriaceae</taxon>
        <taxon>Plenodomus</taxon>
    </lineage>
</organism>
<feature type="transmembrane region" description="Helical" evidence="6">
    <location>
        <begin position="97"/>
        <end position="119"/>
    </location>
</feature>
<feature type="transmembrane region" description="Helical" evidence="6">
    <location>
        <begin position="274"/>
        <end position="292"/>
    </location>
</feature>
<dbReference type="GO" id="GO:0005886">
    <property type="term" value="C:plasma membrane"/>
    <property type="evidence" value="ECO:0007669"/>
    <property type="project" value="TreeGrafter"/>
</dbReference>
<proteinExistence type="inferred from homology"/>
<feature type="transmembrane region" description="Helical" evidence="6">
    <location>
        <begin position="199"/>
        <end position="221"/>
    </location>
</feature>
<keyword evidence="9" id="KW-1185">Reference proteome</keyword>
<accession>A0A6A7ANG9</accession>
<feature type="transmembrane region" description="Helical" evidence="6">
    <location>
        <begin position="61"/>
        <end position="85"/>
    </location>
</feature>
<name>A0A6A7ANG9_9PLEO</name>
<feature type="transmembrane region" description="Helical" evidence="6">
    <location>
        <begin position="241"/>
        <end position="262"/>
    </location>
</feature>
<reference evidence="8" key="1">
    <citation type="submission" date="2020-01" db="EMBL/GenBank/DDBJ databases">
        <authorList>
            <consortium name="DOE Joint Genome Institute"/>
            <person name="Haridas S."/>
            <person name="Albert R."/>
            <person name="Binder M."/>
            <person name="Bloem J."/>
            <person name="Labutti K."/>
            <person name="Salamov A."/>
            <person name="Andreopoulos B."/>
            <person name="Baker S.E."/>
            <person name="Barry K."/>
            <person name="Bills G."/>
            <person name="Bluhm B.H."/>
            <person name="Cannon C."/>
            <person name="Castanera R."/>
            <person name="Culley D.E."/>
            <person name="Daum C."/>
            <person name="Ezra D."/>
            <person name="Gonzalez J.B."/>
            <person name="Henrissat B."/>
            <person name="Kuo A."/>
            <person name="Liang C."/>
            <person name="Lipzen A."/>
            <person name="Lutzoni F."/>
            <person name="Magnuson J."/>
            <person name="Mondo S."/>
            <person name="Nolan M."/>
            <person name="Ohm R."/>
            <person name="Pangilinan J."/>
            <person name="Park H.-J."/>
            <person name="Ramirez L."/>
            <person name="Alfaro M."/>
            <person name="Sun H."/>
            <person name="Tritt A."/>
            <person name="Yoshinaga Y."/>
            <person name="Zwiers L.-H."/>
            <person name="Turgeon B.G."/>
            <person name="Goodwin S.B."/>
            <person name="Spatafora J.W."/>
            <person name="Crous P.W."/>
            <person name="Grigoriev I.V."/>
        </authorList>
    </citation>
    <scope>NUCLEOTIDE SEQUENCE</scope>
    <source>
        <strain evidence="8">IPT5</strain>
    </source>
</reference>
<keyword evidence="3 6" id="KW-0812">Transmembrane</keyword>
<dbReference type="OrthoDB" id="10021397at2759"/>
<comment type="similarity">
    <text evidence="2">Belongs to the major facilitator superfamily. TCR/Tet family.</text>
</comment>
<feature type="transmembrane region" description="Helical" evidence="6">
    <location>
        <begin position="519"/>
        <end position="537"/>
    </location>
</feature>
<evidence type="ECO:0000256" key="3">
    <source>
        <dbReference type="ARBA" id="ARBA00022692"/>
    </source>
</evidence>
<dbReference type="SUPFAM" id="SSF103473">
    <property type="entry name" value="MFS general substrate transporter"/>
    <property type="match status" value="1"/>
</dbReference>
<feature type="transmembrane region" description="Helical" evidence="6">
    <location>
        <begin position="312"/>
        <end position="337"/>
    </location>
</feature>
<keyword evidence="5 6" id="KW-0472">Membrane</keyword>
<dbReference type="PANTHER" id="PTHR23501:SF193">
    <property type="entry name" value="MULTIDRUG TRANSPORTER, PUTATIVE (AFU_ORTHOLOGUE AFUA_8G00940)-RELATED"/>
    <property type="match status" value="1"/>
</dbReference>
<sequence>MNCLCGYGMRNTKIFGSGAIRQDHEWEVLREGERVEKGVSGNGTSESVVDQQYVTGFKLMLLLGSLTLVTFLVLLDMAIIGTAIPRITTDFHSLADVGWYIGAYTLAAQVVYLSLLFIFEIGSLVCGIARSSVTLIVGRAVAGLGASGLINGGLTILMAAVPREKTPMYTGVFLGVSQTGIIGGPLIGGALTEHATWRWCFYINLPIGFIAAGFLMLIRISEVNRKDPFSFALVCKVIPELDLIGFALFVPTALMFLLALQFGSGNTYPWTSSTIIGLFCAAGVMAIIFILWERRVGDRAMIPSSLLRQRVVWTSCFHGASVTCSAMVASNWIPTYFQAVRGEGPTLSGVHVLPSILSQLLFVVVSGVAVSRLGYYYPWALGSGVITAVGNGLVSTFTASTSAAKWAGYQIVLGAGRGMGMQMSLVAMQNAVSTSQVPVSLALLIFFQNLGVSIAIVISNTIFAQTLTSTIRRYAPSVVPQAALDAGSGAAAVRALVPAGQEGQFDGVLRAYSESLRNVFYLLVGIAIVTAIASLGMGRTDVRKQDDADKMVSVAPKV</sequence>
<feature type="transmembrane region" description="Helical" evidence="6">
    <location>
        <begin position="140"/>
        <end position="161"/>
    </location>
</feature>
<dbReference type="Gene3D" id="1.20.1250.20">
    <property type="entry name" value="MFS general substrate transporter like domains"/>
    <property type="match status" value="1"/>
</dbReference>
<dbReference type="Pfam" id="PF07690">
    <property type="entry name" value="MFS_1"/>
    <property type="match status" value="1"/>
</dbReference>
<dbReference type="GO" id="GO:0022857">
    <property type="term" value="F:transmembrane transporter activity"/>
    <property type="evidence" value="ECO:0007669"/>
    <property type="project" value="InterPro"/>
</dbReference>
<dbReference type="Proteomes" id="UP000799423">
    <property type="component" value="Unassembled WGS sequence"/>
</dbReference>
<feature type="domain" description="Major facilitator superfamily (MFS) profile" evidence="7">
    <location>
        <begin position="44"/>
        <end position="542"/>
    </location>
</feature>
<gene>
    <name evidence="8" type="ORF">T440DRAFT_502930</name>
</gene>
<comment type="subcellular location">
    <subcellularLocation>
        <location evidence="1">Membrane</location>
        <topology evidence="1">Multi-pass membrane protein</topology>
    </subcellularLocation>
</comment>
<evidence type="ECO:0000256" key="4">
    <source>
        <dbReference type="ARBA" id="ARBA00022989"/>
    </source>
</evidence>
<evidence type="ECO:0000256" key="5">
    <source>
        <dbReference type="ARBA" id="ARBA00023136"/>
    </source>
</evidence>
<dbReference type="InterPro" id="IPR036259">
    <property type="entry name" value="MFS_trans_sf"/>
</dbReference>
<dbReference type="EMBL" id="MU006368">
    <property type="protein sequence ID" value="KAF2844652.1"/>
    <property type="molecule type" value="Genomic_DNA"/>
</dbReference>
<evidence type="ECO:0000256" key="1">
    <source>
        <dbReference type="ARBA" id="ARBA00004141"/>
    </source>
</evidence>
<dbReference type="InterPro" id="IPR020846">
    <property type="entry name" value="MFS_dom"/>
</dbReference>
<protein>
    <submittedName>
        <fullName evidence="8">Efflux pump protein</fullName>
    </submittedName>
</protein>
<feature type="transmembrane region" description="Helical" evidence="6">
    <location>
        <begin position="376"/>
        <end position="394"/>
    </location>
</feature>
<evidence type="ECO:0000256" key="2">
    <source>
        <dbReference type="ARBA" id="ARBA00007520"/>
    </source>
</evidence>
<dbReference type="AlphaFoldDB" id="A0A6A7ANG9"/>
<evidence type="ECO:0000259" key="7">
    <source>
        <dbReference type="PROSITE" id="PS50850"/>
    </source>
</evidence>
<evidence type="ECO:0000313" key="8">
    <source>
        <dbReference type="EMBL" id="KAF2844652.1"/>
    </source>
</evidence>
<feature type="transmembrane region" description="Helical" evidence="6">
    <location>
        <begin position="349"/>
        <end position="370"/>
    </location>
</feature>
<dbReference type="PROSITE" id="PS50850">
    <property type="entry name" value="MFS"/>
    <property type="match status" value="1"/>
</dbReference>
<dbReference type="InterPro" id="IPR011701">
    <property type="entry name" value="MFS"/>
</dbReference>
<evidence type="ECO:0000256" key="6">
    <source>
        <dbReference type="SAM" id="Phobius"/>
    </source>
</evidence>
<keyword evidence="4 6" id="KW-1133">Transmembrane helix</keyword>
<dbReference type="PANTHER" id="PTHR23501">
    <property type="entry name" value="MAJOR FACILITATOR SUPERFAMILY"/>
    <property type="match status" value="1"/>
</dbReference>